<dbReference type="PROSITE" id="PS51286">
    <property type="entry name" value="RAP"/>
    <property type="match status" value="1"/>
</dbReference>
<protein>
    <submittedName>
        <fullName evidence="3">FAST kinase domain-containing protein 1-like</fullName>
    </submittedName>
</protein>
<dbReference type="Pfam" id="PF08368">
    <property type="entry name" value="FAST_2"/>
    <property type="match status" value="1"/>
</dbReference>
<reference evidence="3" key="1">
    <citation type="submission" date="2025-08" db="UniProtKB">
        <authorList>
            <consortium name="RefSeq"/>
        </authorList>
    </citation>
    <scope>IDENTIFICATION</scope>
</reference>
<dbReference type="SMART" id="SM00952">
    <property type="entry name" value="RAP"/>
    <property type="match status" value="1"/>
</dbReference>
<evidence type="ECO:0000313" key="2">
    <source>
        <dbReference type="Proteomes" id="UP000695022"/>
    </source>
</evidence>
<dbReference type="PANTHER" id="PTHR21228">
    <property type="entry name" value="FAST LEU-RICH DOMAIN-CONTAINING"/>
    <property type="match status" value="1"/>
</dbReference>
<feature type="domain" description="RAP" evidence="1">
    <location>
        <begin position="887"/>
        <end position="947"/>
    </location>
</feature>
<dbReference type="InterPro" id="IPR050870">
    <property type="entry name" value="FAST_kinase"/>
</dbReference>
<name>A0ABM1DSH7_PRICU</name>
<dbReference type="InterPro" id="IPR013579">
    <property type="entry name" value="FAST_2"/>
</dbReference>
<gene>
    <name evidence="3" type="primary">LOC106805709</name>
</gene>
<keyword evidence="2" id="KW-1185">Reference proteome</keyword>
<dbReference type="GeneID" id="106805709"/>
<evidence type="ECO:0000313" key="3">
    <source>
        <dbReference type="RefSeq" id="XP_014662898.1"/>
    </source>
</evidence>
<organism evidence="2 3">
    <name type="scientific">Priapulus caudatus</name>
    <name type="common">Priapulid worm</name>
    <dbReference type="NCBI Taxonomy" id="37621"/>
    <lineage>
        <taxon>Eukaryota</taxon>
        <taxon>Metazoa</taxon>
        <taxon>Ecdysozoa</taxon>
        <taxon>Scalidophora</taxon>
        <taxon>Priapulida</taxon>
        <taxon>Priapulimorpha</taxon>
        <taxon>Priapulimorphida</taxon>
        <taxon>Priapulidae</taxon>
        <taxon>Priapulus</taxon>
    </lineage>
</organism>
<sequence length="951" mass="108851">MMELLKGWQPYVYVCKRNFRKLMVYPPYPSFPTVSNNALTGSGWLCKGMHMDCVINNNRRNIYHMHQCKPLLYRSWCSNRYLKQLHVQCNHFCEIIHGKEYRGDSRSVSETQLLGSNFEDSTELETSKLYPDDEDLLLQKINCACSVEDIYKVLKNNWHVLSSRHLCQAVTNLWELQKVYGSYAEDMVEMHCQAILSNPMFSELCERLESQSSYMDDKGLVCLLMYLLKIGAEQSSTLVRSLLMECQSRCLTMEPNVLSRYSVALSEFDVAPLHLLGQVADVVNRQLAAADANDLFLYAVCLENAHVTASDGLKARFLRRVWPYVENRSAPLFTVLRCLDIGQSMASVDTQVSNEVLRFLLANVDSVSSVALSRVGVMFREQGLLQRELVDELSERAVVLLDRCCSPLESVSLLPALTRSKHAETHARVEQLLLRNIPEFKMPVLIRIAGVITDLQISSEKVLDDLCEQIIKLVTDQSPINNYEIPDKHLTRLCNCFVHLSKWPHLYRNRELEIVLHDLLVPQLKRKLGLQPWSVAMIAQYMITLNIGPLPEVILERIAAMAYQFNVRQIGYIVSGFETVHRVRSQSRLLLSQLSIVSRLLHRSLLQQLSHIESLSTLNQTLSQVVLHNQDVDDNLLCELMDQYSRFLDDFQPHHMLTTARLILKTRYHTPELATRLCRCVAENRTEIGRAFTMVLYACYLTNTTPSHEALAMFSEVLLANTGQLTTTDILNAALSLSLFQSLSKSVVDSIFQLEFLEAIDREIEESRSLAFTNRLRSKLMQLNRIVCLDYPEYGVPWFHEQYCNDSVIKASPESHMFADVTAALSDVIGGAEYLQQHVYTPYYYHLDLECILNGEHSPISCKQVGLKSWDLDTHLKEALPADAQRLAICIHPPHSFCINVRVLLGGEVVRTRHLEIMGYKVVHIPHFEWNSMHLSDQAAKMNYLHNKIFS</sequence>
<dbReference type="PANTHER" id="PTHR21228:SF72">
    <property type="entry name" value="LD32258P"/>
    <property type="match status" value="1"/>
</dbReference>
<dbReference type="RefSeq" id="XP_014662898.1">
    <property type="nucleotide sequence ID" value="XM_014807412.1"/>
</dbReference>
<dbReference type="Pfam" id="PF08373">
    <property type="entry name" value="RAP"/>
    <property type="match status" value="1"/>
</dbReference>
<dbReference type="InterPro" id="IPR013584">
    <property type="entry name" value="RAP"/>
</dbReference>
<dbReference type="Proteomes" id="UP000695022">
    <property type="component" value="Unplaced"/>
</dbReference>
<accession>A0ABM1DSH7</accession>
<evidence type="ECO:0000259" key="1">
    <source>
        <dbReference type="PROSITE" id="PS51286"/>
    </source>
</evidence>
<proteinExistence type="predicted"/>